<evidence type="ECO:0000313" key="3">
    <source>
        <dbReference type="EMBL" id="SHJ31303.1"/>
    </source>
</evidence>
<evidence type="ECO:0000313" key="4">
    <source>
        <dbReference type="Proteomes" id="UP000184052"/>
    </source>
</evidence>
<dbReference type="Gene3D" id="1.10.132.50">
    <property type="entry name" value="ATP synthase (C/AC39) subunit, domain 3"/>
    <property type="match status" value="2"/>
</dbReference>
<dbReference type="Pfam" id="PF01992">
    <property type="entry name" value="vATP-synt_AC39"/>
    <property type="match status" value="1"/>
</dbReference>
<name>A0A1M6IA28_9FIRM</name>
<dbReference type="InterPro" id="IPR050873">
    <property type="entry name" value="V-ATPase_V0D/AC39_subunit"/>
</dbReference>
<dbReference type="InterPro" id="IPR002843">
    <property type="entry name" value="ATPase_V0-cplx_csu/dsu"/>
</dbReference>
<reference evidence="3 4" key="1">
    <citation type="submission" date="2016-11" db="EMBL/GenBank/DDBJ databases">
        <authorList>
            <person name="Jaros S."/>
            <person name="Januszkiewicz K."/>
            <person name="Wedrychowicz H."/>
        </authorList>
    </citation>
    <scope>NUCLEOTIDE SEQUENCE [LARGE SCALE GENOMIC DNA]</scope>
    <source>
        <strain evidence="3 4">DSM 17477</strain>
    </source>
</reference>
<dbReference type="PANTHER" id="PTHR38682">
    <property type="entry name" value="V-TYPE ATP SYNTHASE SUBUNIT C"/>
    <property type="match status" value="1"/>
</dbReference>
<dbReference type="GO" id="GO:0046961">
    <property type="term" value="F:proton-transporting ATPase activity, rotational mechanism"/>
    <property type="evidence" value="ECO:0007669"/>
    <property type="project" value="InterPro"/>
</dbReference>
<sequence length="343" mass="41366">MDKVGIHGAASTKSMAIMGGMLKVDDFIKLAGMESLDEFENYLMKNTCYSPEFNDLNEKNKNIEYLIKSHMYKNYEKLYHFYIDEYRFFFKSLLMRYEVENIKLMLRAIARNEDVQNIKDRLVYSEVFSTIDYDGLSEASDIKEFVGRLKNTGYYSQLINYVDENPSKILFYMEMVLDRLYFRQLYDSICNLEKNDKKMTLELYGINVDLLNIQWIYRGRKFFGISSEELFNFTLNNGLKYNYRLLKDLCYMDLDKFKSLVMSMEYKSMFQDEEYLMERAMERYLFENLDVYLKKSRMSIIIPIVMIFKSEYEMRDLITIIECIRYKVANIEDFLVRRFERSE</sequence>
<dbReference type="Proteomes" id="UP000184052">
    <property type="component" value="Unassembled WGS sequence"/>
</dbReference>
<dbReference type="InterPro" id="IPR036079">
    <property type="entry name" value="ATPase_csu/dsu_sf"/>
</dbReference>
<dbReference type="InterPro" id="IPR044911">
    <property type="entry name" value="V-type_ATPase_csu/dsu_dom_3"/>
</dbReference>
<evidence type="ECO:0000256" key="1">
    <source>
        <dbReference type="ARBA" id="ARBA00022448"/>
    </source>
</evidence>
<evidence type="ECO:0000256" key="2">
    <source>
        <dbReference type="ARBA" id="ARBA00023065"/>
    </source>
</evidence>
<dbReference type="SUPFAM" id="SSF103486">
    <property type="entry name" value="V-type ATP synthase subunit C"/>
    <property type="match status" value="1"/>
</dbReference>
<dbReference type="PANTHER" id="PTHR38682:SF1">
    <property type="entry name" value="V-TYPE ATP SYNTHASE SUBUNIT C"/>
    <property type="match status" value="1"/>
</dbReference>
<dbReference type="OrthoDB" id="9816136at2"/>
<gene>
    <name evidence="3" type="ORF">SAMN02745751_02251</name>
</gene>
<keyword evidence="1" id="KW-0813">Transport</keyword>
<dbReference type="AlphaFoldDB" id="A0A1M6IA28"/>
<dbReference type="RefSeq" id="WP_073049681.1">
    <property type="nucleotide sequence ID" value="NZ_FQZL01000016.1"/>
</dbReference>
<dbReference type="STRING" id="1121476.SAMN02745751_02251"/>
<organism evidence="3 4">
    <name type="scientific">Dethiosulfatibacter aminovorans DSM 17477</name>
    <dbReference type="NCBI Taxonomy" id="1121476"/>
    <lineage>
        <taxon>Bacteria</taxon>
        <taxon>Bacillati</taxon>
        <taxon>Bacillota</taxon>
        <taxon>Tissierellia</taxon>
        <taxon>Dethiosulfatibacter</taxon>
    </lineage>
</organism>
<accession>A0A1M6IA28</accession>
<proteinExistence type="predicted"/>
<keyword evidence="4" id="KW-1185">Reference proteome</keyword>
<keyword evidence="2" id="KW-0406">Ion transport</keyword>
<dbReference type="EMBL" id="FQZL01000016">
    <property type="protein sequence ID" value="SHJ31303.1"/>
    <property type="molecule type" value="Genomic_DNA"/>
</dbReference>
<protein>
    <submittedName>
        <fullName evidence="3">V/A-type H+-transporting ATPase subunit C</fullName>
    </submittedName>
</protein>